<dbReference type="Proteomes" id="UP000839827">
    <property type="component" value="Unassembled WGS sequence"/>
</dbReference>
<name>A0A5Y0RNG9_SALNE</name>
<dbReference type="AlphaFoldDB" id="A0A5Y0RNG9"/>
<sequence length="355" mass="39489">MKKRTNAIMKLAVFLPLAFPLVSCTAGKIDPAKALNQMHIVKNDGYKKRPGWDALVSLGIDDCKTYKNGGDSLFKWDGLQCDDKSIIKSVNEKPQLIPIFYAAYHEYGSYEVGSISTFEPGARTGEEMAKILANLAIVLSNPAKIDAIYEDYENDRWSMGLNKVSKSDFTNGIATFSKNRDALASSYQKTHDENQKQYQADRTAQAKRDQEELLASERPINLVLWSNPTPEQKIIINALNTIKFTIRGNRVAYANGRWFMSVDGLGSLRNSLDMSMSSCSDVGAYVGEKVLSRACVQGLAENIVEWGKTAKDTSISDRAWRAAAIDGSITYNPIKYEILFGHWAGMARVYASRGY</sequence>
<reference evidence="2" key="1">
    <citation type="submission" date="2019-03" db="EMBL/GenBank/DDBJ databases">
        <authorList>
            <person name="Ashton P.M."/>
            <person name="Dallman T."/>
            <person name="Nair S."/>
            <person name="De Pinna E."/>
            <person name="Peters T."/>
            <person name="Grant K."/>
        </authorList>
    </citation>
    <scope>NUCLEOTIDE SEQUENCE [LARGE SCALE GENOMIC DNA]</scope>
    <source>
        <strain evidence="2">271153</strain>
    </source>
</reference>
<dbReference type="EMBL" id="AAHYLK010000005">
    <property type="protein sequence ID" value="ECB7105700.1"/>
    <property type="molecule type" value="Genomic_DNA"/>
</dbReference>
<accession>A0A5Y0RNG9</accession>
<proteinExistence type="predicted"/>
<evidence type="ECO:0000256" key="1">
    <source>
        <dbReference type="SAM" id="SignalP"/>
    </source>
</evidence>
<organism evidence="2">
    <name type="scientific">Salmonella newport</name>
    <dbReference type="NCBI Taxonomy" id="108619"/>
    <lineage>
        <taxon>Bacteria</taxon>
        <taxon>Pseudomonadati</taxon>
        <taxon>Pseudomonadota</taxon>
        <taxon>Gammaproteobacteria</taxon>
        <taxon>Enterobacterales</taxon>
        <taxon>Enterobacteriaceae</taxon>
        <taxon>Salmonella</taxon>
    </lineage>
</organism>
<keyword evidence="1" id="KW-0732">Signal</keyword>
<gene>
    <name evidence="2" type="ORF">E1A34_06290</name>
</gene>
<comment type="caution">
    <text evidence="2">The sequence shown here is derived from an EMBL/GenBank/DDBJ whole genome shotgun (WGS) entry which is preliminary data.</text>
</comment>
<feature type="signal peptide" evidence="1">
    <location>
        <begin position="1"/>
        <end position="25"/>
    </location>
</feature>
<evidence type="ECO:0000313" key="2">
    <source>
        <dbReference type="EMBL" id="ECB7105700.1"/>
    </source>
</evidence>
<protein>
    <submittedName>
        <fullName evidence="2">Uncharacterized protein</fullName>
    </submittedName>
</protein>
<feature type="chain" id="PRO_5024883327" evidence="1">
    <location>
        <begin position="26"/>
        <end position="355"/>
    </location>
</feature>